<feature type="transmembrane region" description="Helical" evidence="1">
    <location>
        <begin position="63"/>
        <end position="87"/>
    </location>
</feature>
<keyword evidence="1" id="KW-0472">Membrane</keyword>
<sequence length="480" mass="54583">MCNVWHPLETVVPSLKFVRALRRKWLSSISVLARDTVHCFVSVPSCCRRFCVGYIELTWLRGLILASVSVIAAKVGFCVAVILSWVWRQSSSTVYLKEAQWLGALPVLFICCNFEMVGKHEAKNSSEACNKGKKAKMPKKDHQVRIVHRCETKYIVEVNNVLKDRHRKRIEVTHHLDGVWRWRRTSRAVTNMPFKILDNLDNLSDYNWADSVHNFLIGGLNRACKVLRENQNSCSLHVAGCVAVVQLWVACRLGLEDVDGQVQFPRILQRPSVKIRTVNIESIFKKNKVVFDWTLSVEDKKNPIIQTALHIEEQRTAKNDGNEGGRHSKVKEDLLEKLEKNERLILEMKEQIMKMRVDFFSTAKPDPCAAQGNDFDEGEGCLSEQKGPIIELSNSSSEGTCVRDEEVENVSSPVEEARSVKDDNGVKIKNLFCDRDGVSDVERKYASSCIEEISSDLENRIGRLERVVAKLKAEKLGYKV</sequence>
<reference evidence="2 3" key="1">
    <citation type="submission" date="2019-04" db="EMBL/GenBank/DDBJ databases">
        <title>An improved genome assembly and genetic linkage map for asparagus bean, Vigna unguiculata ssp. sesquipedialis.</title>
        <authorList>
            <person name="Xia Q."/>
            <person name="Zhang R."/>
            <person name="Dong Y."/>
        </authorList>
    </citation>
    <scope>NUCLEOTIDE SEQUENCE [LARGE SCALE GENOMIC DNA]</scope>
    <source>
        <tissue evidence="2">Leaf</tissue>
    </source>
</reference>
<evidence type="ECO:0000313" key="3">
    <source>
        <dbReference type="Proteomes" id="UP000501690"/>
    </source>
</evidence>
<dbReference type="AlphaFoldDB" id="A0A4D6KV62"/>
<proteinExistence type="predicted"/>
<protein>
    <recommendedName>
        <fullName evidence="4">Aminotransferase-like plant mobile domain-containing protein</fullName>
    </recommendedName>
</protein>
<gene>
    <name evidence="2" type="ORF">DEO72_LG1g1993</name>
</gene>
<keyword evidence="1" id="KW-0812">Transmembrane</keyword>
<keyword evidence="3" id="KW-1185">Reference proteome</keyword>
<name>A0A4D6KV62_VIGUN</name>
<dbReference type="EMBL" id="CP039345">
    <property type="protein sequence ID" value="QCD78361.1"/>
    <property type="molecule type" value="Genomic_DNA"/>
</dbReference>
<accession>A0A4D6KV62</accession>
<evidence type="ECO:0008006" key="4">
    <source>
        <dbReference type="Google" id="ProtNLM"/>
    </source>
</evidence>
<organism evidence="2 3">
    <name type="scientific">Vigna unguiculata</name>
    <name type="common">Cowpea</name>
    <dbReference type="NCBI Taxonomy" id="3917"/>
    <lineage>
        <taxon>Eukaryota</taxon>
        <taxon>Viridiplantae</taxon>
        <taxon>Streptophyta</taxon>
        <taxon>Embryophyta</taxon>
        <taxon>Tracheophyta</taxon>
        <taxon>Spermatophyta</taxon>
        <taxon>Magnoliopsida</taxon>
        <taxon>eudicotyledons</taxon>
        <taxon>Gunneridae</taxon>
        <taxon>Pentapetalae</taxon>
        <taxon>rosids</taxon>
        <taxon>fabids</taxon>
        <taxon>Fabales</taxon>
        <taxon>Fabaceae</taxon>
        <taxon>Papilionoideae</taxon>
        <taxon>50 kb inversion clade</taxon>
        <taxon>NPAAA clade</taxon>
        <taxon>indigoferoid/millettioid clade</taxon>
        <taxon>Phaseoleae</taxon>
        <taxon>Vigna</taxon>
    </lineage>
</organism>
<evidence type="ECO:0000313" key="2">
    <source>
        <dbReference type="EMBL" id="QCD78361.1"/>
    </source>
</evidence>
<evidence type="ECO:0000256" key="1">
    <source>
        <dbReference type="SAM" id="Phobius"/>
    </source>
</evidence>
<keyword evidence="1" id="KW-1133">Transmembrane helix</keyword>
<dbReference type="Proteomes" id="UP000501690">
    <property type="component" value="Linkage Group LG1"/>
</dbReference>